<sequence length="49" mass="5257">MGTAHGALYPSRLVSHSNECLASPQGKRCLQSSEEIMSLVVSRSSQPIL</sequence>
<dbReference type="Proteomes" id="UP000246464">
    <property type="component" value="Chromosome 4"/>
</dbReference>
<organism evidence="1 2">
    <name type="scientific">Scophthalmus maximus</name>
    <name type="common">Turbot</name>
    <name type="synonym">Psetta maxima</name>
    <dbReference type="NCBI Taxonomy" id="52904"/>
    <lineage>
        <taxon>Eukaryota</taxon>
        <taxon>Metazoa</taxon>
        <taxon>Chordata</taxon>
        <taxon>Craniata</taxon>
        <taxon>Vertebrata</taxon>
        <taxon>Euteleostomi</taxon>
        <taxon>Actinopterygii</taxon>
        <taxon>Neopterygii</taxon>
        <taxon>Teleostei</taxon>
        <taxon>Neoteleostei</taxon>
        <taxon>Acanthomorphata</taxon>
        <taxon>Carangaria</taxon>
        <taxon>Pleuronectiformes</taxon>
        <taxon>Pleuronectoidei</taxon>
        <taxon>Scophthalmidae</taxon>
        <taxon>Scophthalmus</taxon>
    </lineage>
</organism>
<evidence type="ECO:0000313" key="1">
    <source>
        <dbReference type="EMBL" id="AWO99863.1"/>
    </source>
</evidence>
<protein>
    <submittedName>
        <fullName evidence="1">Uncharacterized protein</fullName>
    </submittedName>
</protein>
<accession>A0A2U9B7M1</accession>
<gene>
    <name evidence="1" type="ORF">SMAX5B_022180</name>
</gene>
<reference evidence="1 2" key="1">
    <citation type="submission" date="2017-12" db="EMBL/GenBank/DDBJ databases">
        <title>Integrating genomic resources of turbot (Scophthalmus maximus) in depth evaluation of genetic and physical mapping variation across individuals.</title>
        <authorList>
            <person name="Martinez P."/>
        </authorList>
    </citation>
    <scope>NUCLEOTIDE SEQUENCE [LARGE SCALE GENOMIC DNA]</scope>
</reference>
<name>A0A2U9B7M1_SCOMX</name>
<dbReference type="EMBL" id="CP026246">
    <property type="protein sequence ID" value="AWO99863.1"/>
    <property type="molecule type" value="Genomic_DNA"/>
</dbReference>
<dbReference type="AlphaFoldDB" id="A0A2U9B7M1"/>
<evidence type="ECO:0000313" key="2">
    <source>
        <dbReference type="Proteomes" id="UP000246464"/>
    </source>
</evidence>
<keyword evidence="2" id="KW-1185">Reference proteome</keyword>
<proteinExistence type="predicted"/>